<feature type="compositionally biased region" description="Acidic residues" evidence="1">
    <location>
        <begin position="87"/>
        <end position="96"/>
    </location>
</feature>
<keyword evidence="3" id="KW-1185">Reference proteome</keyword>
<reference evidence="2 3" key="1">
    <citation type="journal article" date="2018" name="Sci. Rep.">
        <title>Genomic signatures of local adaptation to the degree of environmental predictability in rotifers.</title>
        <authorList>
            <person name="Franch-Gras L."/>
            <person name="Hahn C."/>
            <person name="Garcia-Roger E.M."/>
            <person name="Carmona M.J."/>
            <person name="Serra M."/>
            <person name="Gomez A."/>
        </authorList>
    </citation>
    <scope>NUCLEOTIDE SEQUENCE [LARGE SCALE GENOMIC DNA]</scope>
    <source>
        <strain evidence="2">HYR1</strain>
    </source>
</reference>
<gene>
    <name evidence="2" type="ORF">BpHYR1_014531</name>
</gene>
<feature type="region of interest" description="Disordered" evidence="1">
    <location>
        <begin position="71"/>
        <end position="106"/>
    </location>
</feature>
<feature type="region of interest" description="Disordered" evidence="1">
    <location>
        <begin position="257"/>
        <end position="277"/>
    </location>
</feature>
<evidence type="ECO:0000256" key="1">
    <source>
        <dbReference type="SAM" id="MobiDB-lite"/>
    </source>
</evidence>
<sequence length="305" mass="33683">MISFILLNIIPKNWTSFDEMIKSIFSFRKVKYNEKSWTLSSCNFWYWLKNNKCYHVNPVAALRMDIPIQHQPKESQASTSGPKGIESDDDSNDESIQENVSKRPRIDSCTQGQENFCEKCGVKMTKRRYWACPNKCGYIKEQILVINLKNKDNRLVSIYSQDSLSNYSLNLNSSLSLFIVPNEEPHDEPQVLIGRGNGNGRGAGAEHGEPQVLIGRGNGKGSGAGAEHGEPQVLIGRGNGKGSGAGAEHGEPQVLIGRGNGNGSGRDNGSGAAKEKQTKEFREVVIIAVKRNVFVGRRYLIVGKQ</sequence>
<name>A0A3M7PY84_BRAPC</name>
<organism evidence="2 3">
    <name type="scientific">Brachionus plicatilis</name>
    <name type="common">Marine rotifer</name>
    <name type="synonym">Brachionus muelleri</name>
    <dbReference type="NCBI Taxonomy" id="10195"/>
    <lineage>
        <taxon>Eukaryota</taxon>
        <taxon>Metazoa</taxon>
        <taxon>Spiralia</taxon>
        <taxon>Gnathifera</taxon>
        <taxon>Rotifera</taxon>
        <taxon>Eurotatoria</taxon>
        <taxon>Monogononta</taxon>
        <taxon>Pseudotrocha</taxon>
        <taxon>Ploima</taxon>
        <taxon>Brachionidae</taxon>
        <taxon>Brachionus</taxon>
    </lineage>
</organism>
<accession>A0A3M7PY84</accession>
<comment type="caution">
    <text evidence="2">The sequence shown here is derived from an EMBL/GenBank/DDBJ whole genome shotgun (WGS) entry which is preliminary data.</text>
</comment>
<proteinExistence type="predicted"/>
<evidence type="ECO:0000313" key="2">
    <source>
        <dbReference type="EMBL" id="RNA04097.1"/>
    </source>
</evidence>
<dbReference type="EMBL" id="REGN01008240">
    <property type="protein sequence ID" value="RNA04097.1"/>
    <property type="molecule type" value="Genomic_DNA"/>
</dbReference>
<evidence type="ECO:0000313" key="3">
    <source>
        <dbReference type="Proteomes" id="UP000276133"/>
    </source>
</evidence>
<protein>
    <submittedName>
        <fullName evidence="2">Uncharacterized protein</fullName>
    </submittedName>
</protein>
<dbReference type="Proteomes" id="UP000276133">
    <property type="component" value="Unassembled WGS sequence"/>
</dbReference>
<feature type="compositionally biased region" description="Gly residues" evidence="1">
    <location>
        <begin position="258"/>
        <end position="268"/>
    </location>
</feature>
<dbReference type="AlphaFoldDB" id="A0A3M7PY84"/>